<name>A0ACC0GGH6_9ERIC</name>
<dbReference type="Proteomes" id="UP001060215">
    <property type="component" value="Chromosome 8"/>
</dbReference>
<organism evidence="1 2">
    <name type="scientific">Camellia lanceoleosa</name>
    <dbReference type="NCBI Taxonomy" id="1840588"/>
    <lineage>
        <taxon>Eukaryota</taxon>
        <taxon>Viridiplantae</taxon>
        <taxon>Streptophyta</taxon>
        <taxon>Embryophyta</taxon>
        <taxon>Tracheophyta</taxon>
        <taxon>Spermatophyta</taxon>
        <taxon>Magnoliopsida</taxon>
        <taxon>eudicotyledons</taxon>
        <taxon>Gunneridae</taxon>
        <taxon>Pentapetalae</taxon>
        <taxon>asterids</taxon>
        <taxon>Ericales</taxon>
        <taxon>Theaceae</taxon>
        <taxon>Camellia</taxon>
    </lineage>
</organism>
<proteinExistence type="predicted"/>
<reference evidence="1 2" key="1">
    <citation type="journal article" date="2022" name="Plant J.">
        <title>Chromosome-level genome of Camellia lanceoleosa provides a valuable resource for understanding genome evolution and self-incompatibility.</title>
        <authorList>
            <person name="Gong W."/>
            <person name="Xiao S."/>
            <person name="Wang L."/>
            <person name="Liao Z."/>
            <person name="Chang Y."/>
            <person name="Mo W."/>
            <person name="Hu G."/>
            <person name="Li W."/>
            <person name="Zhao G."/>
            <person name="Zhu H."/>
            <person name="Hu X."/>
            <person name="Ji K."/>
            <person name="Xiang X."/>
            <person name="Song Q."/>
            <person name="Yuan D."/>
            <person name="Jin S."/>
            <person name="Zhang L."/>
        </authorList>
    </citation>
    <scope>NUCLEOTIDE SEQUENCE [LARGE SCALE GENOMIC DNA]</scope>
    <source>
        <strain evidence="1">SQ_2022a</strain>
    </source>
</reference>
<evidence type="ECO:0000313" key="2">
    <source>
        <dbReference type="Proteomes" id="UP001060215"/>
    </source>
</evidence>
<gene>
    <name evidence="1" type="ORF">LOK49_LG09G02669</name>
</gene>
<keyword evidence="2" id="KW-1185">Reference proteome</keyword>
<comment type="caution">
    <text evidence="1">The sequence shown here is derived from an EMBL/GenBank/DDBJ whole genome shotgun (WGS) entry which is preliminary data.</text>
</comment>
<protein>
    <submittedName>
        <fullName evidence="1">Uncharacterized protein</fullName>
    </submittedName>
</protein>
<accession>A0ACC0GGH6</accession>
<dbReference type="EMBL" id="CM045765">
    <property type="protein sequence ID" value="KAI8000272.1"/>
    <property type="molecule type" value="Genomic_DNA"/>
</dbReference>
<sequence>MSDLMKSDKKVKSKTGSLAAWEPVKAGVWLELLNPTEFFADIVIEHEYIECTAVSIQAFMLFMKLYPGHRKKEIEVFYM</sequence>
<evidence type="ECO:0000313" key="1">
    <source>
        <dbReference type="EMBL" id="KAI8000272.1"/>
    </source>
</evidence>